<evidence type="ECO:0000256" key="4">
    <source>
        <dbReference type="ARBA" id="ARBA00022729"/>
    </source>
</evidence>
<keyword evidence="10" id="KW-1185">Reference proteome</keyword>
<name>A0ABN9ULC7_9DINO</name>
<evidence type="ECO:0000313" key="10">
    <source>
        <dbReference type="Proteomes" id="UP001189429"/>
    </source>
</evidence>
<evidence type="ECO:0000256" key="1">
    <source>
        <dbReference type="ARBA" id="ARBA00001255"/>
    </source>
</evidence>
<dbReference type="InterPro" id="IPR017853">
    <property type="entry name" value="GH"/>
</dbReference>
<dbReference type="SUPFAM" id="SSF51011">
    <property type="entry name" value="Glycosyl hydrolase domain"/>
    <property type="match status" value="1"/>
</dbReference>
<dbReference type="Gene3D" id="2.60.40.1180">
    <property type="entry name" value="Golgi alpha-mannosidase II"/>
    <property type="match status" value="1"/>
</dbReference>
<evidence type="ECO:0000259" key="8">
    <source>
        <dbReference type="Pfam" id="PF17801"/>
    </source>
</evidence>
<dbReference type="EC" id="3.2.1.22" evidence="3 7"/>
<dbReference type="InterPro" id="IPR041233">
    <property type="entry name" value="Melibiase_C"/>
</dbReference>
<dbReference type="PANTHER" id="PTHR11452:SF33">
    <property type="entry name" value="ALPHA-GALACTOSIDASE 2"/>
    <property type="match status" value="1"/>
</dbReference>
<comment type="similarity">
    <text evidence="2 7">Belongs to the glycosyl hydrolase 27 family.</text>
</comment>
<feature type="domain" description="Alpha galactosidase C-terminal" evidence="8">
    <location>
        <begin position="464"/>
        <end position="543"/>
    </location>
</feature>
<keyword evidence="5 7" id="KW-0378">Hydrolase</keyword>
<evidence type="ECO:0000256" key="7">
    <source>
        <dbReference type="RuleBase" id="RU361168"/>
    </source>
</evidence>
<dbReference type="Pfam" id="PF17801">
    <property type="entry name" value="Melibiase_C"/>
    <property type="match status" value="1"/>
</dbReference>
<reference evidence="9" key="1">
    <citation type="submission" date="2023-10" db="EMBL/GenBank/DDBJ databases">
        <authorList>
            <person name="Chen Y."/>
            <person name="Shah S."/>
            <person name="Dougan E. K."/>
            <person name="Thang M."/>
            <person name="Chan C."/>
        </authorList>
    </citation>
    <scope>NUCLEOTIDE SEQUENCE [LARGE SCALE GENOMIC DNA]</scope>
</reference>
<dbReference type="PANTHER" id="PTHR11452">
    <property type="entry name" value="ALPHA-GALACTOSIDASE/ALPHA-N-ACETYLGALACTOSAMINIDASE"/>
    <property type="match status" value="1"/>
</dbReference>
<dbReference type="PRINTS" id="PR00740">
    <property type="entry name" value="GLHYDRLASE27"/>
</dbReference>
<dbReference type="InterPro" id="IPR013780">
    <property type="entry name" value="Glyco_hydro_b"/>
</dbReference>
<keyword evidence="6 7" id="KW-0326">Glycosidase</keyword>
<keyword evidence="7" id="KW-1015">Disulfide bond</keyword>
<evidence type="ECO:0000256" key="6">
    <source>
        <dbReference type="ARBA" id="ARBA00023295"/>
    </source>
</evidence>
<dbReference type="Proteomes" id="UP001189429">
    <property type="component" value="Unassembled WGS sequence"/>
</dbReference>
<evidence type="ECO:0000313" key="9">
    <source>
        <dbReference type="EMBL" id="CAK0860653.1"/>
    </source>
</evidence>
<accession>A0ABN9ULC7</accession>
<evidence type="ECO:0000256" key="3">
    <source>
        <dbReference type="ARBA" id="ARBA00012755"/>
    </source>
</evidence>
<dbReference type="SUPFAM" id="SSF51445">
    <property type="entry name" value="(Trans)glycosidases"/>
    <property type="match status" value="1"/>
</dbReference>
<dbReference type="InterPro" id="IPR013785">
    <property type="entry name" value="Aldolase_TIM"/>
</dbReference>
<proteinExistence type="inferred from homology"/>
<sequence>MLRAMDAVLDKSRKVDGTRRSLKELGFSWVSMDDGWQQCNCSTRQAIDPGLPNCSIGDCRSGHCSWHDKMGEPLVNSHRFPNGMKSIVDHGHSHGLKVGTYLNNCICMEEGHAHYEQDVEWMMSLGFDGVKIDNCGSSHNVSRFAELFNKTGKPIRIEDCHTSPNHPHIEQDGSIDCPMNMYRSGGDIAPNFDSVIGEIYSTVPYSDRSIPLSRPGCWAYPDMMQIGNFEGKEPLRTHQEMSHFGLWCIVSSPLVLGFDMGDQEAMDRVWPTITNPDALLVNQEWAGHPGTLVKAYPASDDSGLRMVARAPCPEGSAPEAAATVQGWRFDGPRLVSPDGLCLHGKRGVDCPPATTRTGDSQCGLALANCSSVPGAWRLDATSGALEWRQKPDGAADGAECLASTPGVAAHDRDVNGRGPVSAQVSLGKCPPLGHFSNSSVFHLRGGLLRVGSGGACLASAPQPGVQLWAKPLQRGRVAALLLNPLTMAQSAEVPLADLPGTPCRPSAGASCLLRDVWARQDAPLTADRVTVHLAAHESAFYILSRGGAAPQPFVAVV</sequence>
<comment type="caution">
    <text evidence="9">The sequence shown here is derived from an EMBL/GenBank/DDBJ whole genome shotgun (WGS) entry which is preliminary data.</text>
</comment>
<organism evidence="9 10">
    <name type="scientific">Prorocentrum cordatum</name>
    <dbReference type="NCBI Taxonomy" id="2364126"/>
    <lineage>
        <taxon>Eukaryota</taxon>
        <taxon>Sar</taxon>
        <taxon>Alveolata</taxon>
        <taxon>Dinophyceae</taxon>
        <taxon>Prorocentrales</taxon>
        <taxon>Prorocentraceae</taxon>
        <taxon>Prorocentrum</taxon>
    </lineage>
</organism>
<evidence type="ECO:0000256" key="5">
    <source>
        <dbReference type="ARBA" id="ARBA00022801"/>
    </source>
</evidence>
<dbReference type="Pfam" id="PF16499">
    <property type="entry name" value="Melibiase_2"/>
    <property type="match status" value="1"/>
</dbReference>
<comment type="catalytic activity">
    <reaction evidence="1 7">
        <text>Hydrolysis of terminal, non-reducing alpha-D-galactose residues in alpha-D-galactosides, including galactose oligosaccharides, galactomannans and galactolipids.</text>
        <dbReference type="EC" id="3.2.1.22"/>
    </reaction>
</comment>
<protein>
    <recommendedName>
        <fullName evidence="3 7">Alpha-galactosidase</fullName>
        <ecNumber evidence="3 7">3.2.1.22</ecNumber>
    </recommendedName>
    <alternativeName>
        <fullName evidence="7">Melibiase</fullName>
    </alternativeName>
</protein>
<evidence type="ECO:0000256" key="2">
    <source>
        <dbReference type="ARBA" id="ARBA00009743"/>
    </source>
</evidence>
<keyword evidence="4" id="KW-0732">Signal</keyword>
<dbReference type="InterPro" id="IPR002241">
    <property type="entry name" value="Glyco_hydro_27"/>
</dbReference>
<gene>
    <name evidence="9" type="ORF">PCOR1329_LOCUS49552</name>
</gene>
<dbReference type="Gene3D" id="3.20.20.70">
    <property type="entry name" value="Aldolase class I"/>
    <property type="match status" value="1"/>
</dbReference>
<dbReference type="EMBL" id="CAUYUJ010015998">
    <property type="protein sequence ID" value="CAK0860653.1"/>
    <property type="molecule type" value="Genomic_DNA"/>
</dbReference>